<name>A0A182MF60_9DIPT</name>
<organism evidence="2 3">
    <name type="scientific">Anopheles culicifacies</name>
    <dbReference type="NCBI Taxonomy" id="139723"/>
    <lineage>
        <taxon>Eukaryota</taxon>
        <taxon>Metazoa</taxon>
        <taxon>Ecdysozoa</taxon>
        <taxon>Arthropoda</taxon>
        <taxon>Hexapoda</taxon>
        <taxon>Insecta</taxon>
        <taxon>Pterygota</taxon>
        <taxon>Neoptera</taxon>
        <taxon>Endopterygota</taxon>
        <taxon>Diptera</taxon>
        <taxon>Nematocera</taxon>
        <taxon>Culicoidea</taxon>
        <taxon>Culicidae</taxon>
        <taxon>Anophelinae</taxon>
        <taxon>Anopheles</taxon>
        <taxon>culicifacies species complex</taxon>
    </lineage>
</organism>
<accession>A0A182MF60</accession>
<dbReference type="EMBL" id="AXCM01004374">
    <property type="status" value="NOT_ANNOTATED_CDS"/>
    <property type="molecule type" value="Genomic_DNA"/>
</dbReference>
<keyword evidence="3" id="KW-1185">Reference proteome</keyword>
<dbReference type="EnsemblMetazoa" id="ACUA016808-RA">
    <property type="protein sequence ID" value="ACUA016808-PA"/>
    <property type="gene ID" value="ACUA016808"/>
</dbReference>
<dbReference type="AlphaFoldDB" id="A0A182MF60"/>
<feature type="compositionally biased region" description="Low complexity" evidence="1">
    <location>
        <begin position="74"/>
        <end position="83"/>
    </location>
</feature>
<sequence>MFLAPGLRIPNPSVVEFGGRGFLRLDRNGVLVTDPEPIVEPFETVVTVVLTDCILPFMPDEYGRPDESVTAMPSGTGTTSTSSIGRRVRKHRWVTVGSLRQDTIIRGQSEQCKR</sequence>
<evidence type="ECO:0000313" key="3">
    <source>
        <dbReference type="Proteomes" id="UP000075883"/>
    </source>
</evidence>
<proteinExistence type="predicted"/>
<protein>
    <submittedName>
        <fullName evidence="2">Uncharacterized protein</fullName>
    </submittedName>
</protein>
<reference evidence="3" key="1">
    <citation type="submission" date="2013-09" db="EMBL/GenBank/DDBJ databases">
        <title>The Genome Sequence of Anopheles culicifacies species A.</title>
        <authorList>
            <consortium name="The Broad Institute Genomics Platform"/>
            <person name="Neafsey D.E."/>
            <person name="Besansky N."/>
            <person name="Howell P."/>
            <person name="Walton C."/>
            <person name="Young S.K."/>
            <person name="Zeng Q."/>
            <person name="Gargeya S."/>
            <person name="Fitzgerald M."/>
            <person name="Haas B."/>
            <person name="Abouelleil A."/>
            <person name="Allen A.W."/>
            <person name="Alvarado L."/>
            <person name="Arachchi H.M."/>
            <person name="Berlin A.M."/>
            <person name="Chapman S.B."/>
            <person name="Gainer-Dewar J."/>
            <person name="Goldberg J."/>
            <person name="Griggs A."/>
            <person name="Gujja S."/>
            <person name="Hansen M."/>
            <person name="Howarth C."/>
            <person name="Imamovic A."/>
            <person name="Ireland A."/>
            <person name="Larimer J."/>
            <person name="McCowan C."/>
            <person name="Murphy C."/>
            <person name="Pearson M."/>
            <person name="Poon T.W."/>
            <person name="Priest M."/>
            <person name="Roberts A."/>
            <person name="Saif S."/>
            <person name="Shea T."/>
            <person name="Sisk P."/>
            <person name="Sykes S."/>
            <person name="Wortman J."/>
            <person name="Nusbaum C."/>
            <person name="Birren B."/>
        </authorList>
    </citation>
    <scope>NUCLEOTIDE SEQUENCE [LARGE SCALE GENOMIC DNA]</scope>
    <source>
        <strain evidence="3">A-37</strain>
    </source>
</reference>
<evidence type="ECO:0000313" key="2">
    <source>
        <dbReference type="EnsemblMetazoa" id="ACUA016808-PA"/>
    </source>
</evidence>
<reference evidence="2" key="2">
    <citation type="submission" date="2020-05" db="UniProtKB">
        <authorList>
            <consortium name="EnsemblMetazoa"/>
        </authorList>
    </citation>
    <scope>IDENTIFICATION</scope>
    <source>
        <strain evidence="2">A-37</strain>
    </source>
</reference>
<dbReference type="VEuPathDB" id="VectorBase:ACUA016808"/>
<dbReference type="Proteomes" id="UP000075883">
    <property type="component" value="Unassembled WGS sequence"/>
</dbReference>
<evidence type="ECO:0000256" key="1">
    <source>
        <dbReference type="SAM" id="MobiDB-lite"/>
    </source>
</evidence>
<feature type="region of interest" description="Disordered" evidence="1">
    <location>
        <begin position="65"/>
        <end position="86"/>
    </location>
</feature>